<evidence type="ECO:0000259" key="6">
    <source>
        <dbReference type="Pfam" id="PF02900"/>
    </source>
</evidence>
<dbReference type="RefSeq" id="XP_022818965.1">
    <property type="nucleotide sequence ID" value="XM_022963197.1"/>
</dbReference>
<keyword evidence="7" id="KW-1185">Reference proteome</keyword>
<dbReference type="PIRSF" id="PIRSF006157">
    <property type="entry name" value="Doxgns_DODA"/>
    <property type="match status" value="1"/>
</dbReference>
<dbReference type="GO" id="GO:0008198">
    <property type="term" value="F:ferrous iron binding"/>
    <property type="evidence" value="ECO:0007669"/>
    <property type="project" value="InterPro"/>
</dbReference>
<dbReference type="GO" id="GO:0016702">
    <property type="term" value="F:oxidoreductase activity, acting on single donors with incorporation of molecular oxygen, incorporation of two atoms of oxygen"/>
    <property type="evidence" value="ECO:0007669"/>
    <property type="project" value="UniProtKB-ARBA"/>
</dbReference>
<dbReference type="KEGG" id="sliu:111351309"/>
<proteinExistence type="inferred from homology"/>
<dbReference type="InterPro" id="IPR014436">
    <property type="entry name" value="Extradiol_dOase_DODA"/>
</dbReference>
<reference evidence="8" key="1">
    <citation type="submission" date="2025-08" db="UniProtKB">
        <authorList>
            <consortium name="RefSeq"/>
        </authorList>
    </citation>
    <scope>IDENTIFICATION</scope>
    <source>
        <strain evidence="8">Ishihara</strain>
        <tissue evidence="8">Whole body</tissue>
    </source>
</reference>
<evidence type="ECO:0000313" key="8">
    <source>
        <dbReference type="RefSeq" id="XP_022818965.1"/>
    </source>
</evidence>
<evidence type="ECO:0000256" key="1">
    <source>
        <dbReference type="ARBA" id="ARBA00001947"/>
    </source>
</evidence>
<keyword evidence="5" id="KW-0560">Oxidoreductase</keyword>
<comment type="similarity">
    <text evidence="2">Belongs to the DODA-type extradiol aromatic ring-opening dioxygenase family.</text>
</comment>
<organism evidence="7 8">
    <name type="scientific">Spodoptera litura</name>
    <name type="common">Asian cotton leafworm</name>
    <dbReference type="NCBI Taxonomy" id="69820"/>
    <lineage>
        <taxon>Eukaryota</taxon>
        <taxon>Metazoa</taxon>
        <taxon>Ecdysozoa</taxon>
        <taxon>Arthropoda</taxon>
        <taxon>Hexapoda</taxon>
        <taxon>Insecta</taxon>
        <taxon>Pterygota</taxon>
        <taxon>Neoptera</taxon>
        <taxon>Endopterygota</taxon>
        <taxon>Lepidoptera</taxon>
        <taxon>Glossata</taxon>
        <taxon>Ditrysia</taxon>
        <taxon>Noctuoidea</taxon>
        <taxon>Noctuidae</taxon>
        <taxon>Amphipyrinae</taxon>
        <taxon>Spodoptera</taxon>
    </lineage>
</organism>
<name>A0A9J7DUV5_SPOLT</name>
<dbReference type="PANTHER" id="PTHR30096:SF0">
    <property type="entry name" value="4,5-DOPA DIOXYGENASE EXTRADIOL-LIKE PROTEIN"/>
    <property type="match status" value="1"/>
</dbReference>
<dbReference type="SUPFAM" id="SSF53213">
    <property type="entry name" value="LigB-like"/>
    <property type="match status" value="1"/>
</dbReference>
<evidence type="ECO:0000313" key="7">
    <source>
        <dbReference type="Proteomes" id="UP000301870"/>
    </source>
</evidence>
<keyword evidence="4" id="KW-0862">Zinc</keyword>
<keyword evidence="3" id="KW-0479">Metal-binding</keyword>
<protein>
    <submittedName>
        <fullName evidence="8">Extradiol ring-cleavage dioxygenase-like</fullName>
    </submittedName>
</protein>
<dbReference type="OrthoDB" id="7396853at2759"/>
<dbReference type="PANTHER" id="PTHR30096">
    <property type="entry name" value="4,5-DOPA DIOXYGENASE EXTRADIOL-LIKE PROTEIN"/>
    <property type="match status" value="1"/>
</dbReference>
<evidence type="ECO:0000256" key="5">
    <source>
        <dbReference type="ARBA" id="ARBA00023002"/>
    </source>
</evidence>
<sequence length="298" mass="33588">MTNTVNAVALLTTTLTVLTLNFVTEIKMEDVYFAPSLFLNHGAGPYPVLGEKNNLEIGEALKNVSNYVDLSRLRAIVVVTAHREEDVVTISSAERHSLVYDYTNFPPECYKYQYNAPGDPVLAARIHEAFRTAGIESRLDDQRGWDHGVFIPMMLVNPKADIPIIQISILKNQNAAQHYEIGRVLYQFRKEGVAIFGSGFSYHNEEGFERAKGDNDKRIENTDFDTFLNEVCTGDEENRKKIVFWEQEKGGYDSHPLGEADHLMPLIVNAGAGGTERGRNIFKSVYADKFKISGFIWD</sequence>
<dbReference type="AlphaFoldDB" id="A0A9J7DUV5"/>
<dbReference type="Proteomes" id="UP000301870">
    <property type="component" value="Chromosome 13"/>
</dbReference>
<dbReference type="GeneID" id="111351309"/>
<evidence type="ECO:0000256" key="2">
    <source>
        <dbReference type="ARBA" id="ARBA00007581"/>
    </source>
</evidence>
<dbReference type="Pfam" id="PF02900">
    <property type="entry name" value="LigB"/>
    <property type="match status" value="1"/>
</dbReference>
<feature type="domain" description="Extradiol ring-cleavage dioxygenase class III enzyme subunit B" evidence="6">
    <location>
        <begin position="59"/>
        <end position="278"/>
    </location>
</feature>
<accession>A0A9J7DUV5</accession>
<evidence type="ECO:0000256" key="4">
    <source>
        <dbReference type="ARBA" id="ARBA00022833"/>
    </source>
</evidence>
<evidence type="ECO:0000256" key="3">
    <source>
        <dbReference type="ARBA" id="ARBA00022723"/>
    </source>
</evidence>
<dbReference type="InterPro" id="IPR004183">
    <property type="entry name" value="Xdiol_dOase_suB"/>
</dbReference>
<dbReference type="GO" id="GO:0008270">
    <property type="term" value="F:zinc ion binding"/>
    <property type="evidence" value="ECO:0007669"/>
    <property type="project" value="InterPro"/>
</dbReference>
<comment type="cofactor">
    <cofactor evidence="1">
        <name>Zn(2+)</name>
        <dbReference type="ChEBI" id="CHEBI:29105"/>
    </cofactor>
</comment>
<gene>
    <name evidence="8" type="primary">LOC111351309</name>
</gene>
<dbReference type="CDD" id="cd07363">
    <property type="entry name" value="45_DOPA_Dioxygenase"/>
    <property type="match status" value="1"/>
</dbReference>
<dbReference type="Gene3D" id="3.40.830.10">
    <property type="entry name" value="LigB-like"/>
    <property type="match status" value="1"/>
</dbReference>